<reference evidence="5 6" key="1">
    <citation type="submission" date="2015-09" db="EMBL/GenBank/DDBJ databases">
        <authorList>
            <consortium name="Pathogen Informatics"/>
        </authorList>
    </citation>
    <scope>NUCLEOTIDE SEQUENCE [LARGE SCALE GENOMIC DNA]</scope>
    <source>
        <strain evidence="5 6">2789STDY5834880</strain>
    </source>
</reference>
<dbReference type="InterPro" id="IPR049053">
    <property type="entry name" value="AFCA-like_C"/>
</dbReference>
<feature type="signal peptide" evidence="1">
    <location>
        <begin position="1"/>
        <end position="24"/>
    </location>
</feature>
<dbReference type="InterPro" id="IPR012341">
    <property type="entry name" value="6hp_glycosidase-like_sf"/>
</dbReference>
<dbReference type="PANTHER" id="PTHR31084:SF19">
    <property type="entry name" value="GLYCOSYL HYDROLASE FAMILY 95 N-TERMINAL DOMAIN-CONTAINING PROTEIN"/>
    <property type="match status" value="1"/>
</dbReference>
<dbReference type="GO" id="GO:0004560">
    <property type="term" value="F:alpha-L-fucosidase activity"/>
    <property type="evidence" value="ECO:0007669"/>
    <property type="project" value="UniProtKB-EC"/>
</dbReference>
<organism evidence="5 6">
    <name type="scientific">Bacteroides caccae</name>
    <dbReference type="NCBI Taxonomy" id="47678"/>
    <lineage>
        <taxon>Bacteria</taxon>
        <taxon>Pseudomonadati</taxon>
        <taxon>Bacteroidota</taxon>
        <taxon>Bacteroidia</taxon>
        <taxon>Bacteroidales</taxon>
        <taxon>Bacteroidaceae</taxon>
        <taxon>Bacteroides</taxon>
    </lineage>
</organism>
<dbReference type="AlphaFoldDB" id="A0A174GQ10"/>
<dbReference type="GO" id="GO:0005975">
    <property type="term" value="P:carbohydrate metabolic process"/>
    <property type="evidence" value="ECO:0007669"/>
    <property type="project" value="InterPro"/>
</dbReference>
<dbReference type="Pfam" id="PF21307">
    <property type="entry name" value="Glyco_hydro_95_C"/>
    <property type="match status" value="1"/>
</dbReference>
<dbReference type="Pfam" id="PF14498">
    <property type="entry name" value="Glyco_hyd_65N_2"/>
    <property type="match status" value="2"/>
</dbReference>
<dbReference type="InterPro" id="IPR027414">
    <property type="entry name" value="GH95_N_dom"/>
</dbReference>
<dbReference type="InterPro" id="IPR016518">
    <property type="entry name" value="Alpha-L-fucosidase"/>
</dbReference>
<evidence type="ECO:0000259" key="2">
    <source>
        <dbReference type="Pfam" id="PF14498"/>
    </source>
</evidence>
<dbReference type="SUPFAM" id="SSF48208">
    <property type="entry name" value="Six-hairpin glycosidases"/>
    <property type="match status" value="1"/>
</dbReference>
<dbReference type="Pfam" id="PF22124">
    <property type="entry name" value="Glyco_hydro_95_cat"/>
    <property type="match status" value="1"/>
</dbReference>
<evidence type="ECO:0000256" key="1">
    <source>
        <dbReference type="SAM" id="SignalP"/>
    </source>
</evidence>
<feature type="domain" description="Glycosyl hydrolase family 95 N-terminal" evidence="2">
    <location>
        <begin position="35"/>
        <end position="83"/>
    </location>
</feature>
<dbReference type="InterPro" id="IPR013780">
    <property type="entry name" value="Glyco_hydro_b"/>
</dbReference>
<gene>
    <name evidence="5" type="ORF">ERS852494_00373</name>
</gene>
<dbReference type="PANTHER" id="PTHR31084">
    <property type="entry name" value="ALPHA-L-FUCOSIDASE 2"/>
    <property type="match status" value="1"/>
</dbReference>
<dbReference type="InterPro" id="IPR054363">
    <property type="entry name" value="GH95_cat"/>
</dbReference>
<feature type="domain" description="Alpha fucosidase A-like C-terminal" evidence="3">
    <location>
        <begin position="675"/>
        <end position="770"/>
    </location>
</feature>
<evidence type="ECO:0000313" key="6">
    <source>
        <dbReference type="Proteomes" id="UP000095657"/>
    </source>
</evidence>
<keyword evidence="5" id="KW-0326">Glycosidase</keyword>
<sequence length="775" mass="87306">MLLRRNFIKSICVLLLFAGPVAGVEQKTETVPMRLWYDRPATNWMTSALPIGNGELGALFFGGVESEQILFNEKTLWTGSTTTRGAYQKFGDVWIHFDGQEDVREYRRELSLDEAIGKVSYTSAGTHYLREYFASRPDEVIVLRLSTPKAGKKLNFSVSLADGRPGTRQEVTKDGILFRRKLDLLSYEAQLKVINEGGTLVADSNKLCVNAANSVLILLTAATNYDLSSATYVGETSGQLHKRLTDRLARASAKGYDQLKSTHLNDYQSLFNRVRFDLRTAAKTGGKIGMKTEIPSVPTNELVRLHKEALYLDMLYFQYGRYLMIASSRGMNLPNNLQGIWNGDNAPPWECDIHSNINIQMNYWPAEVCNLSECHEPFIRYIATEALRPGGSWQQLARSEGLRGWTVNTQNNIFGYTDWNINRPANAWYCMHLWKHYAYTQDINYLRSVAYPVMRSTCEYWFDRLQLTADGVLLAPAEWSPEHGPWEDGVAYAQQLVWQLFSETMQAVRVLRGAGIPLDADFVRKLSEKLKRLDNGVTLGAWGQIREWREDSQKLDTLGNPHRHLSQLIALYPGNQISYYKDAKYADAAKRTLESRGDLGTGWSRAWKIAAWARLQDGEHAYRLLKSALDFSTLTVISMDNDQGGVYENLFDSHPPFQIDGNFGATAGIAEMLLQSHQGFIHLLPALPSVWANGSVTGLRAEGDFTFTMEWNAGRLTQCAVTSGHGGECRIYCPAARWLKVKNSKGEKITVSSIDKDVISFSTVKGETYNFSILK</sequence>
<dbReference type="InterPro" id="IPR008928">
    <property type="entry name" value="6-hairpin_glycosidase_sf"/>
</dbReference>
<dbReference type="Proteomes" id="UP000095657">
    <property type="component" value="Unassembled WGS sequence"/>
</dbReference>
<evidence type="ECO:0000259" key="4">
    <source>
        <dbReference type="Pfam" id="PF22124"/>
    </source>
</evidence>
<accession>A0A174GQ10</accession>
<feature type="chain" id="PRO_5008022715" evidence="1">
    <location>
        <begin position="25"/>
        <end position="775"/>
    </location>
</feature>
<dbReference type="EC" id="3.2.1.51" evidence="5"/>
<feature type="domain" description="Glycosyl hydrolase family 95 N-terminal" evidence="2">
    <location>
        <begin position="85"/>
        <end position="226"/>
    </location>
</feature>
<dbReference type="Gene3D" id="2.70.98.50">
    <property type="entry name" value="putative glycoside hydrolase family protein from bacillus halodurans"/>
    <property type="match status" value="1"/>
</dbReference>
<dbReference type="EMBL" id="CZAI01000001">
    <property type="protein sequence ID" value="CUO63278.1"/>
    <property type="molecule type" value="Genomic_DNA"/>
</dbReference>
<evidence type="ECO:0000259" key="3">
    <source>
        <dbReference type="Pfam" id="PF21307"/>
    </source>
</evidence>
<dbReference type="STRING" id="47678.ERS852494_00373"/>
<keyword evidence="1" id="KW-0732">Signal</keyword>
<protein>
    <submittedName>
        <fullName evidence="5">Alpha-L-fucosidase</fullName>
        <ecNumber evidence="5">3.2.1.51</ecNumber>
    </submittedName>
</protein>
<dbReference type="Gene3D" id="2.60.40.1180">
    <property type="entry name" value="Golgi alpha-mannosidase II"/>
    <property type="match status" value="1"/>
</dbReference>
<feature type="domain" description="Glycosyl hydrolase family 95 catalytic" evidence="4">
    <location>
        <begin position="255"/>
        <end position="673"/>
    </location>
</feature>
<evidence type="ECO:0000313" key="5">
    <source>
        <dbReference type="EMBL" id="CUO63278.1"/>
    </source>
</evidence>
<dbReference type="RefSeq" id="WP_055169956.1">
    <property type="nucleotide sequence ID" value="NZ_CZAI01000001.1"/>
</dbReference>
<proteinExistence type="predicted"/>
<dbReference type="Gene3D" id="1.50.10.10">
    <property type="match status" value="1"/>
</dbReference>
<keyword evidence="5" id="KW-0378">Hydrolase</keyword>
<name>A0A174GQ10_9BACE</name>
<dbReference type="PIRSF" id="PIRSF007663">
    <property type="entry name" value="UCP007663"/>
    <property type="match status" value="1"/>
</dbReference>